<evidence type="ECO:0000256" key="4">
    <source>
        <dbReference type="ARBA" id="ARBA00022692"/>
    </source>
</evidence>
<comment type="subcellular location">
    <subcellularLocation>
        <location evidence="1">Cell membrane</location>
        <topology evidence="1">Multi-pass membrane protein</topology>
    </subcellularLocation>
</comment>
<dbReference type="Pfam" id="PF05977">
    <property type="entry name" value="MFS_3"/>
    <property type="match status" value="1"/>
</dbReference>
<evidence type="ECO:0000256" key="6">
    <source>
        <dbReference type="ARBA" id="ARBA00023136"/>
    </source>
</evidence>
<feature type="domain" description="Major facilitator superfamily (MFS) profile" evidence="9">
    <location>
        <begin position="27"/>
        <end position="422"/>
    </location>
</feature>
<dbReference type="AlphaFoldDB" id="A0A437J4Z5"/>
<dbReference type="RefSeq" id="WP_127691506.1">
    <property type="nucleotide sequence ID" value="NZ_RZUL01000005.1"/>
</dbReference>
<evidence type="ECO:0000256" key="1">
    <source>
        <dbReference type="ARBA" id="ARBA00004651"/>
    </source>
</evidence>
<dbReference type="PANTHER" id="PTHR23513">
    <property type="entry name" value="INTEGRAL MEMBRANE EFFLUX PROTEIN-RELATED"/>
    <property type="match status" value="1"/>
</dbReference>
<dbReference type="PROSITE" id="PS50850">
    <property type="entry name" value="MFS"/>
    <property type="match status" value="1"/>
</dbReference>
<evidence type="ECO:0000259" key="9">
    <source>
        <dbReference type="PROSITE" id="PS50850"/>
    </source>
</evidence>
<accession>A0A437J4Z5</accession>
<evidence type="ECO:0000313" key="10">
    <source>
        <dbReference type="EMBL" id="RVT39807.1"/>
    </source>
</evidence>
<keyword evidence="6 8" id="KW-0472">Membrane</keyword>
<feature type="transmembrane region" description="Helical" evidence="8">
    <location>
        <begin position="160"/>
        <end position="182"/>
    </location>
</feature>
<dbReference type="Gene3D" id="1.20.1250.20">
    <property type="entry name" value="MFS general substrate transporter like domains"/>
    <property type="match status" value="1"/>
</dbReference>
<evidence type="ECO:0000256" key="3">
    <source>
        <dbReference type="ARBA" id="ARBA00022475"/>
    </source>
</evidence>
<protein>
    <submittedName>
        <fullName evidence="10">MFS transporter</fullName>
    </submittedName>
</protein>
<feature type="transmembrane region" description="Helical" evidence="8">
    <location>
        <begin position="63"/>
        <end position="84"/>
    </location>
</feature>
<dbReference type="PANTHER" id="PTHR23513:SF9">
    <property type="entry name" value="ENTEROBACTIN EXPORTER ENTS"/>
    <property type="match status" value="1"/>
</dbReference>
<dbReference type="EMBL" id="RZUL01000005">
    <property type="protein sequence ID" value="RVT39807.1"/>
    <property type="molecule type" value="Genomic_DNA"/>
</dbReference>
<dbReference type="CDD" id="cd06173">
    <property type="entry name" value="MFS_MefA_like"/>
    <property type="match status" value="1"/>
</dbReference>
<gene>
    <name evidence="10" type="ORF">ENE74_13745</name>
</gene>
<feature type="transmembrane region" description="Helical" evidence="8">
    <location>
        <begin position="274"/>
        <end position="294"/>
    </location>
</feature>
<dbReference type="Proteomes" id="UP000282977">
    <property type="component" value="Unassembled WGS sequence"/>
</dbReference>
<dbReference type="InterPro" id="IPR036259">
    <property type="entry name" value="MFS_trans_sf"/>
</dbReference>
<dbReference type="GO" id="GO:0022857">
    <property type="term" value="F:transmembrane transporter activity"/>
    <property type="evidence" value="ECO:0007669"/>
    <property type="project" value="InterPro"/>
</dbReference>
<evidence type="ECO:0000256" key="8">
    <source>
        <dbReference type="SAM" id="Phobius"/>
    </source>
</evidence>
<feature type="transmembrane region" description="Helical" evidence="8">
    <location>
        <begin position="306"/>
        <end position="325"/>
    </location>
</feature>
<comment type="caution">
    <text evidence="10">The sequence shown here is derived from an EMBL/GenBank/DDBJ whole genome shotgun (WGS) entry which is preliminary data.</text>
</comment>
<keyword evidence="4 8" id="KW-0812">Transmembrane</keyword>
<dbReference type="GO" id="GO:0005886">
    <property type="term" value="C:plasma membrane"/>
    <property type="evidence" value="ECO:0007669"/>
    <property type="project" value="UniProtKB-SubCell"/>
</dbReference>
<proteinExistence type="predicted"/>
<keyword evidence="3" id="KW-1003">Cell membrane</keyword>
<organism evidence="10 11">
    <name type="scientific">Sphingobium algorifonticola</name>
    <dbReference type="NCBI Taxonomy" id="2008318"/>
    <lineage>
        <taxon>Bacteria</taxon>
        <taxon>Pseudomonadati</taxon>
        <taxon>Pseudomonadota</taxon>
        <taxon>Alphaproteobacteria</taxon>
        <taxon>Sphingomonadales</taxon>
        <taxon>Sphingomonadaceae</taxon>
        <taxon>Sphingobium</taxon>
    </lineage>
</organism>
<reference evidence="10 11" key="1">
    <citation type="submission" date="2019-01" db="EMBL/GenBank/DDBJ databases">
        <authorList>
            <person name="Chen W.-M."/>
        </authorList>
    </citation>
    <scope>NUCLEOTIDE SEQUENCE [LARGE SCALE GENOMIC DNA]</scope>
    <source>
        <strain evidence="10 11">TLA-22</strain>
    </source>
</reference>
<keyword evidence="2" id="KW-0813">Transport</keyword>
<feature type="transmembrane region" description="Helical" evidence="8">
    <location>
        <begin position="238"/>
        <end position="262"/>
    </location>
</feature>
<keyword evidence="5 8" id="KW-1133">Transmembrane helix</keyword>
<evidence type="ECO:0000313" key="11">
    <source>
        <dbReference type="Proteomes" id="UP000282977"/>
    </source>
</evidence>
<feature type="transmembrane region" description="Helical" evidence="8">
    <location>
        <begin position="96"/>
        <end position="115"/>
    </location>
</feature>
<dbReference type="InterPro" id="IPR020846">
    <property type="entry name" value="MFS_dom"/>
</dbReference>
<feature type="transmembrane region" description="Helical" evidence="8">
    <location>
        <begin position="389"/>
        <end position="415"/>
    </location>
</feature>
<name>A0A437J4Z5_9SPHN</name>
<keyword evidence="11" id="KW-1185">Reference proteome</keyword>
<dbReference type="SUPFAM" id="SSF103473">
    <property type="entry name" value="MFS general substrate transporter"/>
    <property type="match status" value="1"/>
</dbReference>
<dbReference type="InterPro" id="IPR010290">
    <property type="entry name" value="TM_effector"/>
</dbReference>
<sequence>MQHPETDPAPQAAPPARHPVQYGSFRAYLFGRLSAMLAQYGMMIVLGWQAYNIARETMGTQGAAAQLGLIGLAQFLPLFLLTPVTGWVADHFDRRLIVRATLLLLIAGASLMALATFEGWVTLPLIFLIAVLVGIARAFNGPAFSALAPNLVPKESLPRAIALSSVAWQSGSIVGPAMGGYIYALTPWGAYATSALLYVVAMTAMLLIGKVPQAARDLTRHPLRQMVDGLSYVRQNRFLLATITLDLFAVLLAGATALLPVYARDILQVGSQGLGHLAAAPAIGAAVTALWFSFRPMEREVGVRMLAAVIIFGMATIVFGLTAFMPHGIAMEVALASLVVLGSADMVSVYIRSSLIQLYTPDAMRGRVGSVSQLTISASNELGEAESGFLAALVGPVTAVIAGGIGAIIITLAWARLFPEIRLARSFDPPDIRPNGAPAPPFAPTAKETTT</sequence>
<feature type="transmembrane region" description="Helical" evidence="8">
    <location>
        <begin position="121"/>
        <end position="139"/>
    </location>
</feature>
<evidence type="ECO:0000256" key="2">
    <source>
        <dbReference type="ARBA" id="ARBA00022448"/>
    </source>
</evidence>
<feature type="region of interest" description="Disordered" evidence="7">
    <location>
        <begin position="429"/>
        <end position="451"/>
    </location>
</feature>
<evidence type="ECO:0000256" key="5">
    <source>
        <dbReference type="ARBA" id="ARBA00022989"/>
    </source>
</evidence>
<feature type="transmembrane region" description="Helical" evidence="8">
    <location>
        <begin position="188"/>
        <end position="208"/>
    </location>
</feature>
<feature type="transmembrane region" description="Helical" evidence="8">
    <location>
        <begin position="27"/>
        <end position="51"/>
    </location>
</feature>
<dbReference type="OrthoDB" id="7283966at2"/>
<evidence type="ECO:0000256" key="7">
    <source>
        <dbReference type="SAM" id="MobiDB-lite"/>
    </source>
</evidence>